<feature type="transmembrane region" description="Helical" evidence="1">
    <location>
        <begin position="34"/>
        <end position="54"/>
    </location>
</feature>
<organism evidence="2">
    <name type="scientific">uncultured Dysgonomonas sp</name>
    <dbReference type="NCBI Taxonomy" id="206096"/>
    <lineage>
        <taxon>Bacteria</taxon>
        <taxon>Pseudomonadati</taxon>
        <taxon>Bacteroidota</taxon>
        <taxon>Bacteroidia</taxon>
        <taxon>Bacteroidales</taxon>
        <taxon>Dysgonomonadaceae</taxon>
        <taxon>Dysgonomonas</taxon>
        <taxon>environmental samples</taxon>
    </lineage>
</organism>
<keyword evidence="1" id="KW-1133">Transmembrane helix</keyword>
<dbReference type="AlphaFoldDB" id="A0A212K9V5"/>
<keyword evidence="1" id="KW-0812">Transmembrane</keyword>
<dbReference type="RefSeq" id="WP_006843210.1">
    <property type="nucleotide sequence ID" value="NZ_CABTJG010000009.1"/>
</dbReference>
<reference evidence="2" key="1">
    <citation type="submission" date="2016-04" db="EMBL/GenBank/DDBJ databases">
        <authorList>
            <person name="Evans L.H."/>
            <person name="Alamgir A."/>
            <person name="Owens N."/>
            <person name="Weber N.D."/>
            <person name="Virtaneva K."/>
            <person name="Barbian K."/>
            <person name="Babar A."/>
            <person name="Rosenke K."/>
        </authorList>
    </citation>
    <scope>NUCLEOTIDE SEQUENCE</scope>
    <source>
        <strain evidence="2">86-2</strain>
    </source>
</reference>
<dbReference type="EMBL" id="FLUL01000001">
    <property type="protein sequence ID" value="SBW08514.1"/>
    <property type="molecule type" value="Genomic_DNA"/>
</dbReference>
<keyword evidence="1" id="KW-0472">Membrane</keyword>
<name>A0A212K9V5_9BACT</name>
<dbReference type="GeneID" id="78082483"/>
<proteinExistence type="predicted"/>
<evidence type="ECO:0000256" key="1">
    <source>
        <dbReference type="SAM" id="Phobius"/>
    </source>
</evidence>
<evidence type="ECO:0000313" key="2">
    <source>
        <dbReference type="EMBL" id="SBW08514.1"/>
    </source>
</evidence>
<gene>
    <name evidence="2" type="ORF">KL86DYS2_13392</name>
</gene>
<accession>A0A212K9V5</accession>
<feature type="transmembrane region" description="Helical" evidence="1">
    <location>
        <begin position="7"/>
        <end position="28"/>
    </location>
</feature>
<protein>
    <submittedName>
        <fullName evidence="2">Uncharacterized protein</fullName>
    </submittedName>
</protein>
<sequence length="66" mass="7266">MKTSRPFTMSYALIPTALLLTSVGILNFDSDKVLGFACFAASLILLVVSLVQIVKDKIRESNQKFT</sequence>